<protein>
    <recommendedName>
        <fullName evidence="3">Lipoprotein</fullName>
    </recommendedName>
</protein>
<evidence type="ECO:0000313" key="2">
    <source>
        <dbReference type="Proteomes" id="UP000194968"/>
    </source>
</evidence>
<gene>
    <name evidence="1" type="ORF">B6D06_03235</name>
</gene>
<name>A0A242NVX3_9GAMM</name>
<dbReference type="PROSITE" id="PS51257">
    <property type="entry name" value="PROKAR_LIPOPROTEIN"/>
    <property type="match status" value="1"/>
</dbReference>
<dbReference type="RefSeq" id="WP_086320189.1">
    <property type="nucleotide sequence ID" value="NZ_NASL01000026.1"/>
</dbReference>
<evidence type="ECO:0000313" key="1">
    <source>
        <dbReference type="EMBL" id="OTQ51153.1"/>
    </source>
</evidence>
<accession>A0A242NVX3</accession>
<dbReference type="EMBL" id="NASK01000081">
    <property type="protein sequence ID" value="OTQ51153.1"/>
    <property type="molecule type" value="Genomic_DNA"/>
</dbReference>
<proteinExistence type="predicted"/>
<organism evidence="1 2">
    <name type="scientific">Gilliamella apis</name>
    <dbReference type="NCBI Taxonomy" id="1970738"/>
    <lineage>
        <taxon>Bacteria</taxon>
        <taxon>Pseudomonadati</taxon>
        <taxon>Pseudomonadota</taxon>
        <taxon>Gammaproteobacteria</taxon>
        <taxon>Orbales</taxon>
        <taxon>Orbaceae</taxon>
        <taxon>Gilliamella</taxon>
    </lineage>
</organism>
<dbReference type="Proteomes" id="UP000194968">
    <property type="component" value="Unassembled WGS sequence"/>
</dbReference>
<dbReference type="AlphaFoldDB" id="A0A242NVX3"/>
<sequence>MRIIIASLLMFLLVSCTHERTSQNAYAEGNYLESINLLAAKIEEKSEANFKQTDAEKLSKLVNDVMNKYEDELASTTNTDYKKRIEIYEKLLEMNKRLTNRFYSTELVNVLDKYPAESLRQNIAKDLYDQGVNFETQNDYKAAAEAFSQASSVYQPLGKYKDSDKRAYNNGKKQATLMAEEAYQQAKMLSEIAMQRLEFRQVAKYYEQAVDAYRHYGRYKDATSLANTYKRKGIIKVYCYASEYCSEVKLLLNKDYVTFVSSPVGADLKIKITVDKEYNSTRSQIDIPNTRKVFDKYIEHIDAQGNRIQIPTLKDETYYTKLDTNNNSLSLETVVRMEGIIDFSDTIYARASSYYENDDDLLPVAKRELITKLRSLLESTAQDLCSL</sequence>
<reference evidence="1 2" key="1">
    <citation type="submission" date="2017-03" db="EMBL/GenBank/DDBJ databases">
        <title>Comparative genomics of honeybee gut symbionts reveal geographically distinct and subgroup specific antibiotic resistance.</title>
        <authorList>
            <person name="Ludvigsen J."/>
            <person name="Porcellato D."/>
            <person name="Labee-Lund T.M."/>
            <person name="Amdam G.V."/>
            <person name="Rudi K."/>
        </authorList>
    </citation>
    <scope>NUCLEOTIDE SEQUENCE [LARGE SCALE GENOMIC DNA]</scope>
    <source>
        <strain evidence="1 2">A-4-12</strain>
    </source>
</reference>
<comment type="caution">
    <text evidence="1">The sequence shown here is derived from an EMBL/GenBank/DDBJ whole genome shotgun (WGS) entry which is preliminary data.</text>
</comment>
<evidence type="ECO:0008006" key="3">
    <source>
        <dbReference type="Google" id="ProtNLM"/>
    </source>
</evidence>